<keyword evidence="1" id="KW-0812">Transmembrane</keyword>
<dbReference type="WBParaSite" id="ACRNAN_scaffold12019.g16155.t1">
    <property type="protein sequence ID" value="ACRNAN_scaffold12019.g16155.t1"/>
    <property type="gene ID" value="ACRNAN_scaffold12019.g16155"/>
</dbReference>
<dbReference type="AlphaFoldDB" id="A0A914CL24"/>
<organism evidence="2 3">
    <name type="scientific">Acrobeloides nanus</name>
    <dbReference type="NCBI Taxonomy" id="290746"/>
    <lineage>
        <taxon>Eukaryota</taxon>
        <taxon>Metazoa</taxon>
        <taxon>Ecdysozoa</taxon>
        <taxon>Nematoda</taxon>
        <taxon>Chromadorea</taxon>
        <taxon>Rhabditida</taxon>
        <taxon>Tylenchina</taxon>
        <taxon>Cephalobomorpha</taxon>
        <taxon>Cephaloboidea</taxon>
        <taxon>Cephalobidae</taxon>
        <taxon>Acrobeloides</taxon>
    </lineage>
</organism>
<feature type="transmembrane region" description="Helical" evidence="1">
    <location>
        <begin position="56"/>
        <end position="76"/>
    </location>
</feature>
<sequence length="200" mass="22816">MHSILSAKQTQVKTSLIILTAIILVQFLICILWISLRPPKLITGWNKAKYCSSNTELQTIVLMLIPLVLVFVTFLYQRKAGKNRILFQVRQARAGIAGSLCFVVNYAVLLPLMFMEDSPENVKSTILMCIPMLAAWISWVAIHLPVCYETFIRKEQNSHEFVSRERSRQFRDGNVVYYVDAIVLNRARASKASLSTNHVQ</sequence>
<feature type="transmembrane region" description="Helical" evidence="1">
    <location>
        <begin position="96"/>
        <end position="113"/>
    </location>
</feature>
<proteinExistence type="predicted"/>
<evidence type="ECO:0000313" key="3">
    <source>
        <dbReference type="WBParaSite" id="ACRNAN_scaffold12019.g16155.t1"/>
    </source>
</evidence>
<evidence type="ECO:0000313" key="2">
    <source>
        <dbReference type="Proteomes" id="UP000887540"/>
    </source>
</evidence>
<accession>A0A914CL24</accession>
<feature type="transmembrane region" description="Helical" evidence="1">
    <location>
        <begin position="12"/>
        <end position="36"/>
    </location>
</feature>
<evidence type="ECO:0000256" key="1">
    <source>
        <dbReference type="SAM" id="Phobius"/>
    </source>
</evidence>
<keyword evidence="2" id="KW-1185">Reference proteome</keyword>
<keyword evidence="1" id="KW-1133">Transmembrane helix</keyword>
<protein>
    <submittedName>
        <fullName evidence="3">Uncharacterized protein</fullName>
    </submittedName>
</protein>
<reference evidence="3" key="1">
    <citation type="submission" date="2022-11" db="UniProtKB">
        <authorList>
            <consortium name="WormBaseParasite"/>
        </authorList>
    </citation>
    <scope>IDENTIFICATION</scope>
</reference>
<dbReference type="Proteomes" id="UP000887540">
    <property type="component" value="Unplaced"/>
</dbReference>
<feature type="transmembrane region" description="Helical" evidence="1">
    <location>
        <begin position="125"/>
        <end position="148"/>
    </location>
</feature>
<keyword evidence="1" id="KW-0472">Membrane</keyword>
<name>A0A914CL24_9BILA</name>